<proteinExistence type="predicted"/>
<dbReference type="InterPro" id="IPR000835">
    <property type="entry name" value="HTH_MarR-typ"/>
</dbReference>
<dbReference type="AlphaFoldDB" id="U5W7U8"/>
<dbReference type="PANTHER" id="PTHR33164:SF99">
    <property type="entry name" value="MARR FAMILY REGULATORY PROTEIN"/>
    <property type="match status" value="1"/>
</dbReference>
<evidence type="ECO:0000313" key="2">
    <source>
        <dbReference type="EMBL" id="AGZ44031.1"/>
    </source>
</evidence>
<dbReference type="GO" id="GO:0003700">
    <property type="term" value="F:DNA-binding transcription factor activity"/>
    <property type="evidence" value="ECO:0007669"/>
    <property type="project" value="InterPro"/>
</dbReference>
<dbReference type="KEGG" id="afs:AFR_28850"/>
<dbReference type="InterPro" id="IPR039422">
    <property type="entry name" value="MarR/SlyA-like"/>
</dbReference>
<dbReference type="SUPFAM" id="SSF46785">
    <property type="entry name" value="Winged helix' DNA-binding domain"/>
    <property type="match status" value="1"/>
</dbReference>
<dbReference type="InterPro" id="IPR036388">
    <property type="entry name" value="WH-like_DNA-bd_sf"/>
</dbReference>
<evidence type="ECO:0000259" key="1">
    <source>
        <dbReference type="PROSITE" id="PS50995"/>
    </source>
</evidence>
<dbReference type="Gene3D" id="1.10.10.10">
    <property type="entry name" value="Winged helix-like DNA-binding domain superfamily/Winged helix DNA-binding domain"/>
    <property type="match status" value="1"/>
</dbReference>
<dbReference type="PROSITE" id="PS50995">
    <property type="entry name" value="HTH_MARR_2"/>
    <property type="match status" value="1"/>
</dbReference>
<dbReference type="eggNOG" id="COG1846">
    <property type="taxonomic scope" value="Bacteria"/>
</dbReference>
<reference evidence="2 3" key="1">
    <citation type="journal article" date="2014" name="J. Biotechnol.">
        <title>Complete genome sequence of the actinobacterium Actinoplanes friuliensis HAG 010964, producer of the lipopeptide antibiotic friulimycin.</title>
        <authorList>
            <person name="Ruckert C."/>
            <person name="Szczepanowski R."/>
            <person name="Albersmeier A."/>
            <person name="Goesmann A."/>
            <person name="Fischer N."/>
            <person name="Steinkamper A."/>
            <person name="Puhler A."/>
            <person name="Biener R."/>
            <person name="Schwartz D."/>
            <person name="Kalinowski J."/>
        </authorList>
    </citation>
    <scope>NUCLEOTIDE SEQUENCE [LARGE SCALE GENOMIC DNA]</scope>
    <source>
        <strain evidence="2 3">DSM 7358</strain>
    </source>
</reference>
<accession>U5W7U8</accession>
<name>U5W7U8_9ACTN</name>
<gene>
    <name evidence="2" type="ORF">AFR_28850</name>
</gene>
<dbReference type="Pfam" id="PF01047">
    <property type="entry name" value="MarR"/>
    <property type="match status" value="1"/>
</dbReference>
<dbReference type="PANTHER" id="PTHR33164">
    <property type="entry name" value="TRANSCRIPTIONAL REGULATOR, MARR FAMILY"/>
    <property type="match status" value="1"/>
</dbReference>
<sequence>MTTHQDDNPDRAAVWHDLVLAGHLLEVALERQSQRDGNIAHGHFKLLVLLNEAENQTLGLKTIAGMLCYSLSRVSHTIAVLEREGLVTRGRVPTGRRAYEATLTPQGRKLVVRVLRTQRTEIRDVLFDSLSASDVAALGKISARLVEMLDQPAD</sequence>
<dbReference type="STRING" id="1246995.AFR_28850"/>
<dbReference type="Proteomes" id="UP000017746">
    <property type="component" value="Chromosome"/>
</dbReference>
<evidence type="ECO:0000313" key="3">
    <source>
        <dbReference type="Proteomes" id="UP000017746"/>
    </source>
</evidence>
<dbReference type="PATRIC" id="fig|1246995.3.peg.5848"/>
<dbReference type="OrthoDB" id="8635520at2"/>
<dbReference type="GO" id="GO:0006950">
    <property type="term" value="P:response to stress"/>
    <property type="evidence" value="ECO:0007669"/>
    <property type="project" value="TreeGrafter"/>
</dbReference>
<dbReference type="SMART" id="SM00347">
    <property type="entry name" value="HTH_MARR"/>
    <property type="match status" value="1"/>
</dbReference>
<feature type="domain" description="HTH marR-type" evidence="1">
    <location>
        <begin position="11"/>
        <end position="147"/>
    </location>
</feature>
<organism evidence="2 3">
    <name type="scientific">Actinoplanes friuliensis DSM 7358</name>
    <dbReference type="NCBI Taxonomy" id="1246995"/>
    <lineage>
        <taxon>Bacteria</taxon>
        <taxon>Bacillati</taxon>
        <taxon>Actinomycetota</taxon>
        <taxon>Actinomycetes</taxon>
        <taxon>Micromonosporales</taxon>
        <taxon>Micromonosporaceae</taxon>
        <taxon>Actinoplanes</taxon>
    </lineage>
</organism>
<keyword evidence="3" id="KW-1185">Reference proteome</keyword>
<dbReference type="RefSeq" id="WP_023560368.1">
    <property type="nucleotide sequence ID" value="NC_022657.1"/>
</dbReference>
<dbReference type="HOGENOM" id="CLU_083287_2_2_11"/>
<dbReference type="InterPro" id="IPR036390">
    <property type="entry name" value="WH_DNA-bd_sf"/>
</dbReference>
<dbReference type="EMBL" id="CP006272">
    <property type="protein sequence ID" value="AGZ44031.1"/>
    <property type="molecule type" value="Genomic_DNA"/>
</dbReference>
<protein>
    <submittedName>
        <fullName evidence="2">MarR family transcriptional regulator</fullName>
    </submittedName>
</protein>